<dbReference type="InterPro" id="IPR056884">
    <property type="entry name" value="NPHP3-like_N"/>
</dbReference>
<evidence type="ECO:0000256" key="1">
    <source>
        <dbReference type="ARBA" id="ARBA00022737"/>
    </source>
</evidence>
<keyword evidence="2" id="KW-0040">ANK repeat</keyword>
<feature type="repeat" description="ANK" evidence="2">
    <location>
        <begin position="545"/>
        <end position="572"/>
    </location>
</feature>
<reference evidence="5 6" key="1">
    <citation type="submission" date="2020-01" db="EMBL/GenBank/DDBJ databases">
        <authorList>
            <consortium name="DOE Joint Genome Institute"/>
            <person name="Haridas S."/>
            <person name="Albert R."/>
            <person name="Binder M."/>
            <person name="Bloem J."/>
            <person name="Labutti K."/>
            <person name="Salamov A."/>
            <person name="Andreopoulos B."/>
            <person name="Baker S.E."/>
            <person name="Barry K."/>
            <person name="Bills G."/>
            <person name="Bluhm B.H."/>
            <person name="Cannon C."/>
            <person name="Castanera R."/>
            <person name="Culley D.E."/>
            <person name="Daum C."/>
            <person name="Ezra D."/>
            <person name="Gonzalez J.B."/>
            <person name="Henrissat B."/>
            <person name="Kuo A."/>
            <person name="Liang C."/>
            <person name="Lipzen A."/>
            <person name="Lutzoni F."/>
            <person name="Magnuson J."/>
            <person name="Mondo S."/>
            <person name="Nolan M."/>
            <person name="Ohm R."/>
            <person name="Pangilinan J."/>
            <person name="Park H.-J.H."/>
            <person name="Ramirez L."/>
            <person name="Alfaro M."/>
            <person name="Sun H."/>
            <person name="Tritt A."/>
            <person name="Yoshinaga Y."/>
            <person name="Zwiers L.-H.L."/>
            <person name="Turgeon B.G."/>
            <person name="Goodwin S.B."/>
            <person name="Spatafora J.W."/>
            <person name="Crous P.W."/>
            <person name="Grigoriev I.V."/>
        </authorList>
    </citation>
    <scope>NUCLEOTIDE SEQUENCE [LARGE SCALE GENOMIC DNA]</scope>
    <source>
        <strain evidence="5 6">CBS 611.86</strain>
    </source>
</reference>
<dbReference type="InterPro" id="IPR054471">
    <property type="entry name" value="GPIID_WHD"/>
</dbReference>
<evidence type="ECO:0000259" key="3">
    <source>
        <dbReference type="Pfam" id="PF22939"/>
    </source>
</evidence>
<keyword evidence="1" id="KW-0677">Repeat</keyword>
<proteinExistence type="predicted"/>
<dbReference type="AlphaFoldDB" id="A0A7C8M5G7"/>
<feature type="repeat" description="ANK" evidence="2">
    <location>
        <begin position="354"/>
        <end position="383"/>
    </location>
</feature>
<dbReference type="OrthoDB" id="1577640at2759"/>
<evidence type="ECO:0000313" key="5">
    <source>
        <dbReference type="EMBL" id="KAF2868919.1"/>
    </source>
</evidence>
<dbReference type="Proteomes" id="UP000481861">
    <property type="component" value="Unassembled WGS sequence"/>
</dbReference>
<keyword evidence="6" id="KW-1185">Reference proteome</keyword>
<sequence>MVPTFNLLSNTEQQRRAIIDWFGAQSPSSARNDAQRLRSAHTGEWFLKGDVFSYWKSSPRSILWLNGIPGCGKTVLCSSIIEEVTDLCRLKQGTWLLYFFFEFTTRDKRIVSIFLRSLLSQIVIQNKEVIGPILSLYAEHHGGFQQPSDTTLLSTLRETAGDMFRLATLHLQGLQKCRTRKALQTALYELPTTLDETYARILSSIEPEYSDDAFRILNWLCIAFHPPTLEGLTEALAVDLDALKYEPMQKVQDPEDILAMCGSLVTRSGETGNVLRLSHFSVKEYLTSTRISASEQSCYHIAIPKADISLAKNCLDNVPNILLYYSALIGSTELMEKMLQLGANLDAEGGVYGTALTAATYKGDRRSVEFLLEKGASLNIISGYIGGPLKAAVAYGQIDLAKLLIARGANVNSLGGRFYTALGAATTSQEKSLDMVKCLLEAGANPTLTHYYSSPLCVAVFRGFDHVTDLLLEHDADVNEGPCLQNAVLKGDIDVIELFLARGARINRRDGPLGTPIQAAVVGGLSTLSFLIDKYHADCNWKDDEGRTALHVAAMGGSVATVRYLLDLGMNV</sequence>
<evidence type="ECO:0000259" key="4">
    <source>
        <dbReference type="Pfam" id="PF24883"/>
    </source>
</evidence>
<dbReference type="EMBL" id="JAADJZ010000017">
    <property type="protein sequence ID" value="KAF2868919.1"/>
    <property type="molecule type" value="Genomic_DNA"/>
</dbReference>
<dbReference type="InterPro" id="IPR002110">
    <property type="entry name" value="Ankyrin_rpt"/>
</dbReference>
<dbReference type="InterPro" id="IPR036770">
    <property type="entry name" value="Ankyrin_rpt-contain_sf"/>
</dbReference>
<evidence type="ECO:0000313" key="6">
    <source>
        <dbReference type="Proteomes" id="UP000481861"/>
    </source>
</evidence>
<dbReference type="InterPro" id="IPR051616">
    <property type="entry name" value="Cul2-RING_E3_ligase_SR"/>
</dbReference>
<feature type="non-terminal residue" evidence="5">
    <location>
        <position position="572"/>
    </location>
</feature>
<name>A0A7C8M5G7_9PLEO</name>
<gene>
    <name evidence="5" type="ORF">BDV95DRAFT_499285</name>
</gene>
<dbReference type="Pfam" id="PF22939">
    <property type="entry name" value="WHD_GPIID"/>
    <property type="match status" value="1"/>
</dbReference>
<feature type="domain" description="Nephrocystin 3-like N-terminal" evidence="4">
    <location>
        <begin position="42"/>
        <end position="191"/>
    </location>
</feature>
<dbReference type="Gene3D" id="3.40.50.300">
    <property type="entry name" value="P-loop containing nucleotide triphosphate hydrolases"/>
    <property type="match status" value="1"/>
</dbReference>
<accession>A0A7C8M5G7</accession>
<dbReference type="PANTHER" id="PTHR46224">
    <property type="entry name" value="ANKYRIN REPEAT FAMILY PROTEIN"/>
    <property type="match status" value="1"/>
</dbReference>
<feature type="repeat" description="ANK" evidence="2">
    <location>
        <begin position="388"/>
        <end position="416"/>
    </location>
</feature>
<feature type="repeat" description="ANK" evidence="2">
    <location>
        <begin position="484"/>
        <end position="511"/>
    </location>
</feature>
<dbReference type="Pfam" id="PF24883">
    <property type="entry name" value="NPHP3_N"/>
    <property type="match status" value="1"/>
</dbReference>
<evidence type="ECO:0000256" key="2">
    <source>
        <dbReference type="PROSITE-ProRule" id="PRU00023"/>
    </source>
</evidence>
<dbReference type="Gene3D" id="1.25.40.20">
    <property type="entry name" value="Ankyrin repeat-containing domain"/>
    <property type="match status" value="1"/>
</dbReference>
<feature type="domain" description="GPI inositol-deacylase winged helix" evidence="3">
    <location>
        <begin position="211"/>
        <end position="290"/>
    </location>
</feature>
<dbReference type="PROSITE" id="PS50088">
    <property type="entry name" value="ANK_REPEAT"/>
    <property type="match status" value="4"/>
</dbReference>
<organism evidence="5 6">
    <name type="scientific">Massariosphaeria phaeospora</name>
    <dbReference type="NCBI Taxonomy" id="100035"/>
    <lineage>
        <taxon>Eukaryota</taxon>
        <taxon>Fungi</taxon>
        <taxon>Dikarya</taxon>
        <taxon>Ascomycota</taxon>
        <taxon>Pezizomycotina</taxon>
        <taxon>Dothideomycetes</taxon>
        <taxon>Pleosporomycetidae</taxon>
        <taxon>Pleosporales</taxon>
        <taxon>Pleosporales incertae sedis</taxon>
        <taxon>Massariosphaeria</taxon>
    </lineage>
</organism>
<comment type="caution">
    <text evidence="5">The sequence shown here is derived from an EMBL/GenBank/DDBJ whole genome shotgun (WGS) entry which is preliminary data.</text>
</comment>
<dbReference type="SMART" id="SM00248">
    <property type="entry name" value="ANK"/>
    <property type="match status" value="7"/>
</dbReference>
<dbReference type="InterPro" id="IPR027417">
    <property type="entry name" value="P-loop_NTPase"/>
</dbReference>
<dbReference type="PANTHER" id="PTHR46224:SF64">
    <property type="entry name" value="IQ MOTIF AND ANKYRIN REPEAT DOMAIN-CONTAINING PROTEIN 1"/>
    <property type="match status" value="1"/>
</dbReference>
<dbReference type="SUPFAM" id="SSF48403">
    <property type="entry name" value="Ankyrin repeat"/>
    <property type="match status" value="1"/>
</dbReference>
<dbReference type="PROSITE" id="PS50297">
    <property type="entry name" value="ANK_REP_REGION"/>
    <property type="match status" value="2"/>
</dbReference>
<protein>
    <submittedName>
        <fullName evidence="5">Ankyrin repeat-containing domain protein</fullName>
    </submittedName>
</protein>
<dbReference type="Pfam" id="PF12796">
    <property type="entry name" value="Ank_2"/>
    <property type="match status" value="2"/>
</dbReference>